<name>A0ACA9N2W5_9GLOM</name>
<dbReference type="Proteomes" id="UP000789860">
    <property type="component" value="Unassembled WGS sequence"/>
</dbReference>
<gene>
    <name evidence="1" type="ORF">SCALOS_LOCUS7782</name>
</gene>
<reference evidence="1" key="1">
    <citation type="submission" date="2021-06" db="EMBL/GenBank/DDBJ databases">
        <authorList>
            <person name="Kallberg Y."/>
            <person name="Tangrot J."/>
            <person name="Rosling A."/>
        </authorList>
    </citation>
    <scope>NUCLEOTIDE SEQUENCE</scope>
    <source>
        <strain evidence="1">AU212A</strain>
    </source>
</reference>
<organism evidence="1 2">
    <name type="scientific">Scutellospora calospora</name>
    <dbReference type="NCBI Taxonomy" id="85575"/>
    <lineage>
        <taxon>Eukaryota</taxon>
        <taxon>Fungi</taxon>
        <taxon>Fungi incertae sedis</taxon>
        <taxon>Mucoromycota</taxon>
        <taxon>Glomeromycotina</taxon>
        <taxon>Glomeromycetes</taxon>
        <taxon>Diversisporales</taxon>
        <taxon>Gigasporaceae</taxon>
        <taxon>Scutellospora</taxon>
    </lineage>
</organism>
<keyword evidence="2" id="KW-1185">Reference proteome</keyword>
<comment type="caution">
    <text evidence="1">The sequence shown here is derived from an EMBL/GenBank/DDBJ whole genome shotgun (WGS) entry which is preliminary data.</text>
</comment>
<evidence type="ECO:0000313" key="1">
    <source>
        <dbReference type="EMBL" id="CAG8625217.1"/>
    </source>
</evidence>
<protein>
    <submittedName>
        <fullName evidence="1">9359_t:CDS:1</fullName>
    </submittedName>
</protein>
<proteinExistence type="predicted"/>
<accession>A0ACA9N2W5</accession>
<sequence>MQKDQYHHYIPRYILRNFSINNYERIFTNNKKQSVSNEKQFRKQFKKKNKEEALLQVFDRAKNQLIEIKLSDLERRASNVIRDIVNASQKDCQVVLSSNDLDDLRKFLFIMDYRKPHRLSQFINEDFDNNTKPLMEKFFKRFKIKMP</sequence>
<evidence type="ECO:0000313" key="2">
    <source>
        <dbReference type="Proteomes" id="UP000789860"/>
    </source>
</evidence>
<dbReference type="EMBL" id="CAJVPM010018493">
    <property type="protein sequence ID" value="CAG8625217.1"/>
    <property type="molecule type" value="Genomic_DNA"/>
</dbReference>